<evidence type="ECO:0000256" key="1">
    <source>
        <dbReference type="SAM" id="MobiDB-lite"/>
    </source>
</evidence>
<name>A0A8T0IFY2_CERPU</name>
<evidence type="ECO:0000313" key="3">
    <source>
        <dbReference type="Proteomes" id="UP000822688"/>
    </source>
</evidence>
<protein>
    <submittedName>
        <fullName evidence="2">Uncharacterized protein</fullName>
    </submittedName>
</protein>
<evidence type="ECO:0000313" key="2">
    <source>
        <dbReference type="EMBL" id="KAG0581403.1"/>
    </source>
</evidence>
<proteinExistence type="predicted"/>
<keyword evidence="3" id="KW-1185">Reference proteome</keyword>
<sequence>MQVPQKTNIALLGRQSTSFEWSASIVGLWPQCWISQINVNCCLDGTCGERLAGVGSSAERNPCGSFTGSRQVRSSSGESQGRDGRATAELTCTFGAFAGLQGASTIQTLKATRAMSRTEVLLSLLNPCLVQKILGEINGMVSGDSQGGGTHAFLSE</sequence>
<gene>
    <name evidence="2" type="ORF">KC19_4G248600</name>
</gene>
<dbReference type="AlphaFoldDB" id="A0A8T0IFY2"/>
<dbReference type="EMBL" id="CM026424">
    <property type="protein sequence ID" value="KAG0581403.1"/>
    <property type="molecule type" value="Genomic_DNA"/>
</dbReference>
<accession>A0A8T0IFY2</accession>
<feature type="compositionally biased region" description="Polar residues" evidence="1">
    <location>
        <begin position="65"/>
        <end position="79"/>
    </location>
</feature>
<dbReference type="Proteomes" id="UP000822688">
    <property type="component" value="Chromosome 4"/>
</dbReference>
<organism evidence="2 3">
    <name type="scientific">Ceratodon purpureus</name>
    <name type="common">Fire moss</name>
    <name type="synonym">Dicranum purpureum</name>
    <dbReference type="NCBI Taxonomy" id="3225"/>
    <lineage>
        <taxon>Eukaryota</taxon>
        <taxon>Viridiplantae</taxon>
        <taxon>Streptophyta</taxon>
        <taxon>Embryophyta</taxon>
        <taxon>Bryophyta</taxon>
        <taxon>Bryophytina</taxon>
        <taxon>Bryopsida</taxon>
        <taxon>Dicranidae</taxon>
        <taxon>Pseudoditrichales</taxon>
        <taxon>Ditrichaceae</taxon>
        <taxon>Ceratodon</taxon>
    </lineage>
</organism>
<comment type="caution">
    <text evidence="2">The sequence shown here is derived from an EMBL/GenBank/DDBJ whole genome shotgun (WGS) entry which is preliminary data.</text>
</comment>
<feature type="region of interest" description="Disordered" evidence="1">
    <location>
        <begin position="65"/>
        <end position="84"/>
    </location>
</feature>
<reference evidence="2" key="1">
    <citation type="submission" date="2020-06" db="EMBL/GenBank/DDBJ databases">
        <title>WGS assembly of Ceratodon purpureus strain R40.</title>
        <authorList>
            <person name="Carey S.B."/>
            <person name="Jenkins J."/>
            <person name="Shu S."/>
            <person name="Lovell J.T."/>
            <person name="Sreedasyam A."/>
            <person name="Maumus F."/>
            <person name="Tiley G.P."/>
            <person name="Fernandez-Pozo N."/>
            <person name="Barry K."/>
            <person name="Chen C."/>
            <person name="Wang M."/>
            <person name="Lipzen A."/>
            <person name="Daum C."/>
            <person name="Saski C.A."/>
            <person name="Payton A.C."/>
            <person name="Mcbreen J.C."/>
            <person name="Conrad R.E."/>
            <person name="Kollar L.M."/>
            <person name="Olsson S."/>
            <person name="Huttunen S."/>
            <person name="Landis J.B."/>
            <person name="Wickett N.J."/>
            <person name="Johnson M.G."/>
            <person name="Rensing S.A."/>
            <person name="Grimwood J."/>
            <person name="Schmutz J."/>
            <person name="Mcdaniel S.F."/>
        </authorList>
    </citation>
    <scope>NUCLEOTIDE SEQUENCE</scope>
    <source>
        <strain evidence="2">R40</strain>
    </source>
</reference>